<proteinExistence type="predicted"/>
<feature type="compositionally biased region" description="Low complexity" evidence="1">
    <location>
        <begin position="316"/>
        <end position="336"/>
    </location>
</feature>
<keyword evidence="3" id="KW-1185">Reference proteome</keyword>
<feature type="compositionally biased region" description="Basic residues" evidence="1">
    <location>
        <begin position="76"/>
        <end position="93"/>
    </location>
</feature>
<feature type="compositionally biased region" description="Basic and acidic residues" evidence="1">
    <location>
        <begin position="131"/>
        <end position="152"/>
    </location>
</feature>
<feature type="compositionally biased region" description="Low complexity" evidence="1">
    <location>
        <begin position="344"/>
        <end position="353"/>
    </location>
</feature>
<feature type="region of interest" description="Disordered" evidence="1">
    <location>
        <begin position="131"/>
        <end position="159"/>
    </location>
</feature>
<reference evidence="2 3" key="1">
    <citation type="submission" date="2024-02" db="EMBL/GenBank/DDBJ databases">
        <title>A draft genome for the cacao thread blight pathogen Marasmius crinis-equi.</title>
        <authorList>
            <person name="Cohen S.P."/>
            <person name="Baruah I.K."/>
            <person name="Amoako-Attah I."/>
            <person name="Bukari Y."/>
            <person name="Meinhardt L.W."/>
            <person name="Bailey B.A."/>
        </authorList>
    </citation>
    <scope>NUCLEOTIDE SEQUENCE [LARGE SCALE GENOMIC DNA]</scope>
    <source>
        <strain evidence="2 3">GH-76</strain>
    </source>
</reference>
<dbReference type="Proteomes" id="UP001465976">
    <property type="component" value="Unassembled WGS sequence"/>
</dbReference>
<protein>
    <submittedName>
        <fullName evidence="2">Uncharacterized protein</fullName>
    </submittedName>
</protein>
<evidence type="ECO:0000313" key="2">
    <source>
        <dbReference type="EMBL" id="KAL0575630.1"/>
    </source>
</evidence>
<name>A0ABR3FKN3_9AGAR</name>
<feature type="region of interest" description="Disordered" evidence="1">
    <location>
        <begin position="61"/>
        <end position="98"/>
    </location>
</feature>
<gene>
    <name evidence="2" type="ORF">V5O48_006355</name>
</gene>
<organism evidence="2 3">
    <name type="scientific">Marasmius crinis-equi</name>
    <dbReference type="NCBI Taxonomy" id="585013"/>
    <lineage>
        <taxon>Eukaryota</taxon>
        <taxon>Fungi</taxon>
        <taxon>Dikarya</taxon>
        <taxon>Basidiomycota</taxon>
        <taxon>Agaricomycotina</taxon>
        <taxon>Agaricomycetes</taxon>
        <taxon>Agaricomycetidae</taxon>
        <taxon>Agaricales</taxon>
        <taxon>Marasmiineae</taxon>
        <taxon>Marasmiaceae</taxon>
        <taxon>Marasmius</taxon>
    </lineage>
</organism>
<accession>A0ABR3FKN3</accession>
<sequence>MPCRPSSRCENLLRETLIKDELQREKEMYDFRGREESREGHHTVKPIRTQPRRASLYRSVTDNAQTLPRATSLSPTRHHHRTHSHQRLPHHAHSHPENPYDQVLRARLEKVLTSACGPGAGCLCHARSCKEKDTVRKGDRERREGEREKRDSLPATPLGGGGGWFGWFWREGEEEEGRAILEHASSVPTSQTHVYFPSTLSPEEGARPSYKRSRSHTAPSSSSRSRSHPSDTLPPPSRSTSAASSPWVIPLETVYSVEGENSNPNNSKGDETMLTPPPTPPDERHRRTQSHPHTSSSYPAHPNSYLATQKARRPRALSAREPSPSPSRTSTSTTDEGGAGAGSGSPMSARSLPLPLPHPQSTPPFAENPRKFNVRTASAQLRRVEGYVSFMAVEGLGEPDPEKEEEDGVVQNKKAAGRRWLLF</sequence>
<feature type="compositionally biased region" description="Polar residues" evidence="1">
    <location>
        <begin position="186"/>
        <end position="201"/>
    </location>
</feature>
<dbReference type="EMBL" id="JBAHYK010000288">
    <property type="protein sequence ID" value="KAL0575630.1"/>
    <property type="molecule type" value="Genomic_DNA"/>
</dbReference>
<evidence type="ECO:0000256" key="1">
    <source>
        <dbReference type="SAM" id="MobiDB-lite"/>
    </source>
</evidence>
<feature type="region of interest" description="Disordered" evidence="1">
    <location>
        <begin position="184"/>
        <end position="370"/>
    </location>
</feature>
<evidence type="ECO:0000313" key="3">
    <source>
        <dbReference type="Proteomes" id="UP001465976"/>
    </source>
</evidence>
<comment type="caution">
    <text evidence="2">The sequence shown here is derived from an EMBL/GenBank/DDBJ whole genome shotgun (WGS) entry which is preliminary data.</text>
</comment>